<feature type="transmembrane region" description="Helical" evidence="2">
    <location>
        <begin position="361"/>
        <end position="384"/>
    </location>
</feature>
<feature type="transmembrane region" description="Helical" evidence="2">
    <location>
        <begin position="136"/>
        <end position="157"/>
    </location>
</feature>
<feature type="compositionally biased region" description="Basic and acidic residues" evidence="1">
    <location>
        <begin position="510"/>
        <end position="520"/>
    </location>
</feature>
<accession>A0AA90H3L5</accession>
<evidence type="ECO:0000256" key="1">
    <source>
        <dbReference type="SAM" id="MobiDB-lite"/>
    </source>
</evidence>
<evidence type="ECO:0000256" key="2">
    <source>
        <dbReference type="SAM" id="Phobius"/>
    </source>
</evidence>
<dbReference type="EMBL" id="JABXJJ020000022">
    <property type="protein sequence ID" value="MDI5971361.1"/>
    <property type="molecule type" value="Genomic_DNA"/>
</dbReference>
<feature type="compositionally biased region" description="Low complexity" evidence="1">
    <location>
        <begin position="599"/>
        <end position="610"/>
    </location>
</feature>
<dbReference type="AlphaFoldDB" id="A0AA90H3L5"/>
<feature type="transmembrane region" description="Helical" evidence="2">
    <location>
        <begin position="26"/>
        <end position="51"/>
    </location>
</feature>
<feature type="compositionally biased region" description="Basic and acidic residues" evidence="1">
    <location>
        <begin position="542"/>
        <end position="561"/>
    </location>
</feature>
<feature type="transmembrane region" description="Helical" evidence="2">
    <location>
        <begin position="404"/>
        <end position="425"/>
    </location>
</feature>
<evidence type="ECO:0000313" key="3">
    <source>
        <dbReference type="EMBL" id="MDI5971361.1"/>
    </source>
</evidence>
<feature type="compositionally biased region" description="Low complexity" evidence="1">
    <location>
        <begin position="491"/>
        <end position="503"/>
    </location>
</feature>
<proteinExistence type="predicted"/>
<feature type="region of interest" description="Disordered" evidence="1">
    <location>
        <begin position="431"/>
        <end position="469"/>
    </location>
</feature>
<feature type="transmembrane region" description="Helical" evidence="2">
    <location>
        <begin position="169"/>
        <end position="194"/>
    </location>
</feature>
<sequence>MTHFTGHVPPLPGHARSARRAPEVMAAMLGGAVAAGLGFGIIAVLVLFLWITSPFPDSGPDDALRVAAALWLLAHGADLARADALTGGTVPVGLTPLLLAALPCWLLYRAAAHAIARDHDDPAGPEPESDPALGPLATTGWLLAGYLLIGLVLLVFARNGGLRADTVSALLNVPLVAVGAAVLGTWSAGGWHVVRPSPMVRRVMNRVALPAGGVKTACWAAVSGAAALFGGGALLAAGSLAWHGGTAADSFTTLTSSLSGRFAVLLLTLTLVPNAAVWASAYALGPGFALGAGGWVSAAGTVGYPPTLPNFPLLAALPRPTGPQGGTPFAWLVVALPLAAAVLLALRVCRGAVARRWTATRTLVVILLTAAAHGAVVAVVAAFAGGPMGTGTLAAFGPDGLRTGGGAAAWALGAALPVTLIGRWWRLRRSRDRPLPPAAPTPVRLTVPPPSSRPQTQPLTPPTWPDPLKTLQRQTIPKRLRAPEGLAAREGLAAPGDLAAPGGTNAGGMREPEGVAERQGRAAQEGMAPPEHPQTSGGPKAPEPDRPKTFDRSEAPDRSKVSGESWASGAFRAPGQSQASEGLKTSEGVKTPPPPEPWRAPGAAEPGAGEPADRKPEPNPERKPEPDPGSGPE</sequence>
<feature type="transmembrane region" description="Helical" evidence="2">
    <location>
        <begin position="329"/>
        <end position="349"/>
    </location>
</feature>
<feature type="transmembrane region" description="Helical" evidence="2">
    <location>
        <begin position="262"/>
        <end position="284"/>
    </location>
</feature>
<gene>
    <name evidence="3" type="ORF">POF50_018790</name>
</gene>
<organism evidence="3">
    <name type="scientific">Streptantibioticus silvisoli</name>
    <dbReference type="NCBI Taxonomy" id="2705255"/>
    <lineage>
        <taxon>Bacteria</taxon>
        <taxon>Bacillati</taxon>
        <taxon>Actinomycetota</taxon>
        <taxon>Actinomycetes</taxon>
        <taxon>Kitasatosporales</taxon>
        <taxon>Streptomycetaceae</taxon>
        <taxon>Streptantibioticus</taxon>
    </lineage>
</organism>
<dbReference type="Pfam" id="PF19877">
    <property type="entry name" value="DUF6350"/>
    <property type="match status" value="1"/>
</dbReference>
<keyword evidence="2" id="KW-1133">Transmembrane helix</keyword>
<keyword evidence="2" id="KW-0812">Transmembrane</keyword>
<dbReference type="InterPro" id="IPR045931">
    <property type="entry name" value="DUF6350"/>
</dbReference>
<protein>
    <submittedName>
        <fullName evidence="3">DUF6350 family protein</fullName>
    </submittedName>
</protein>
<feature type="region of interest" description="Disordered" evidence="1">
    <location>
        <begin position="489"/>
        <end position="633"/>
    </location>
</feature>
<dbReference type="RefSeq" id="WP_282698829.1">
    <property type="nucleotide sequence ID" value="NZ_JABXJJ020000022.1"/>
</dbReference>
<comment type="caution">
    <text evidence="3">The sequence shown here is derived from an EMBL/GenBank/DDBJ whole genome shotgun (WGS) entry which is preliminary data.</text>
</comment>
<keyword evidence="2" id="KW-0472">Membrane</keyword>
<reference evidence="3" key="1">
    <citation type="submission" date="2023-05" db="EMBL/GenBank/DDBJ databases">
        <title>Streptantibioticus silvisoli sp. nov., acidotolerant actinomycetes 1 from pine litter.</title>
        <authorList>
            <person name="Swiecimska M."/>
            <person name="Golinska P."/>
            <person name="Sangal V."/>
            <person name="Wachnowicz B."/>
            <person name="Goodfellow M."/>
        </authorList>
    </citation>
    <scope>NUCLEOTIDE SEQUENCE</scope>
    <source>
        <strain evidence="3">SL13</strain>
    </source>
</reference>
<feature type="transmembrane region" description="Helical" evidence="2">
    <location>
        <begin position="219"/>
        <end position="242"/>
    </location>
</feature>
<feature type="compositionally biased region" description="Basic and acidic residues" evidence="1">
    <location>
        <begin position="611"/>
        <end position="626"/>
    </location>
</feature>
<name>A0AA90H3L5_9ACTN</name>